<evidence type="ECO:0000259" key="1">
    <source>
        <dbReference type="PROSITE" id="PS50943"/>
    </source>
</evidence>
<protein>
    <submittedName>
        <fullName evidence="2">Cro-like repressor</fullName>
    </submittedName>
</protein>
<dbReference type="Pfam" id="PF05339">
    <property type="entry name" value="DUF739"/>
    <property type="match status" value="1"/>
</dbReference>
<feature type="domain" description="HTH cro/C1-type" evidence="1">
    <location>
        <begin position="8"/>
        <end position="62"/>
    </location>
</feature>
<dbReference type="InterPro" id="IPR010982">
    <property type="entry name" value="Lambda_DNA-bd_dom_sf"/>
</dbReference>
<sequence>MEFNYSKLKGRIKEKYGTQENFAKAIGKTQTTTSFKINGKRLWNQDEIIKAIELLDLSKDDIVEYFFNYYY</sequence>
<name>A0A286QPY6_9CAUD</name>
<evidence type="ECO:0000313" key="3">
    <source>
        <dbReference type="Proteomes" id="UP000224539"/>
    </source>
</evidence>
<reference evidence="2 3" key="1">
    <citation type="journal article" date="2017" name="Front. Microbiol.">
        <title>Global Survey and Genome Exploration of Bacteriophages Infecting the Lactic Acid Bacterium Streptococcus thermophilus.</title>
        <authorList>
            <person name="McDonnell B."/>
            <person name="Mahony J."/>
            <person name="Hanemaaijer L."/>
            <person name="Neve H."/>
            <person name="Noben J.-P."/>
            <person name="Lugli G.A."/>
            <person name="Ventura M."/>
            <person name="Kouwen T.R."/>
            <person name="van Sinderen D."/>
        </authorList>
    </citation>
    <scope>NUCLEOTIDE SEQUENCE [LARGE SCALE GENOMIC DNA]</scope>
</reference>
<proteinExistence type="predicted"/>
<dbReference type="CDD" id="cd00093">
    <property type="entry name" value="HTH_XRE"/>
    <property type="match status" value="1"/>
</dbReference>
<organism evidence="2 3">
    <name type="scientific">Streptococcus phage P7601</name>
    <dbReference type="NCBI Taxonomy" id="1971431"/>
    <lineage>
        <taxon>Viruses</taxon>
        <taxon>Duplodnaviria</taxon>
        <taxon>Heunggongvirae</taxon>
        <taxon>Uroviricota</taxon>
        <taxon>Caudoviricetes</taxon>
        <taxon>Aliceevansviridae</taxon>
        <taxon>Moineauvirus</taxon>
        <taxon>Moineauvirus P7601</taxon>
    </lineage>
</organism>
<gene>
    <name evidence="2" type="ORF">P7601_30</name>
</gene>
<accession>A0A286QPY6</accession>
<dbReference type="PROSITE" id="PS50943">
    <property type="entry name" value="HTH_CROC1"/>
    <property type="match status" value="1"/>
</dbReference>
<dbReference type="Proteomes" id="UP000224539">
    <property type="component" value="Genome"/>
</dbReference>
<dbReference type="InterPro" id="IPR001387">
    <property type="entry name" value="Cro/C1-type_HTH"/>
</dbReference>
<dbReference type="Gene3D" id="1.10.260.40">
    <property type="entry name" value="lambda repressor-like DNA-binding domains"/>
    <property type="match status" value="1"/>
</dbReference>
<dbReference type="GO" id="GO:0003677">
    <property type="term" value="F:DNA binding"/>
    <property type="evidence" value="ECO:0007669"/>
    <property type="project" value="InterPro"/>
</dbReference>
<evidence type="ECO:0000313" key="2">
    <source>
        <dbReference type="EMBL" id="ARU13971.1"/>
    </source>
</evidence>
<keyword evidence="3" id="KW-1185">Reference proteome</keyword>
<dbReference type="SUPFAM" id="SSF47413">
    <property type="entry name" value="lambda repressor-like DNA-binding domains"/>
    <property type="match status" value="1"/>
</dbReference>
<dbReference type="EMBL" id="KY705272">
    <property type="protein sequence ID" value="ARU13971.1"/>
    <property type="molecule type" value="Genomic_DNA"/>
</dbReference>
<dbReference type="InterPro" id="IPR008003">
    <property type="entry name" value="DUF739"/>
</dbReference>